<dbReference type="CDD" id="cd00093">
    <property type="entry name" value="HTH_XRE"/>
    <property type="match status" value="1"/>
</dbReference>
<dbReference type="Proteomes" id="UP000515823">
    <property type="component" value="Chromosome"/>
</dbReference>
<proteinExistence type="predicted"/>
<dbReference type="SUPFAM" id="SSF47413">
    <property type="entry name" value="lambda repressor-like DNA-binding domains"/>
    <property type="match status" value="1"/>
</dbReference>
<name>A0A7G9G5G8_9FIRM</name>
<organism evidence="2 3">
    <name type="scientific">Qiania dongpingensis</name>
    <dbReference type="NCBI Taxonomy" id="2763669"/>
    <lineage>
        <taxon>Bacteria</taxon>
        <taxon>Bacillati</taxon>
        <taxon>Bacillota</taxon>
        <taxon>Clostridia</taxon>
        <taxon>Lachnospirales</taxon>
        <taxon>Lachnospiraceae</taxon>
        <taxon>Qiania</taxon>
    </lineage>
</organism>
<gene>
    <name evidence="2" type="ORF">H9Q78_02485</name>
</gene>
<evidence type="ECO:0000313" key="2">
    <source>
        <dbReference type="EMBL" id="QNM06050.1"/>
    </source>
</evidence>
<dbReference type="EMBL" id="CP060634">
    <property type="protein sequence ID" value="QNM06050.1"/>
    <property type="molecule type" value="Genomic_DNA"/>
</dbReference>
<keyword evidence="3" id="KW-1185">Reference proteome</keyword>
<reference evidence="2 3" key="1">
    <citation type="submission" date="2020-08" db="EMBL/GenBank/DDBJ databases">
        <authorList>
            <person name="Liu C."/>
            <person name="Sun Q."/>
        </authorList>
    </citation>
    <scope>NUCLEOTIDE SEQUENCE [LARGE SCALE GENOMIC DNA]</scope>
    <source>
        <strain evidence="2 3">NSJ-38</strain>
    </source>
</reference>
<sequence length="107" mass="11793">MGIGSRLSELMRHRGTNANELAQKIGVAPTTIYSMIKRDSKKADIEVLIKIARELQVDAEYFCNGTPSASAPAAPSYEDMEELIARNGKNLSAEEKIKLIKLLSELE</sequence>
<dbReference type="InterPro" id="IPR001387">
    <property type="entry name" value="Cro/C1-type_HTH"/>
</dbReference>
<dbReference type="Pfam" id="PF01381">
    <property type="entry name" value="HTH_3"/>
    <property type="match status" value="1"/>
</dbReference>
<dbReference type="InterPro" id="IPR010982">
    <property type="entry name" value="Lambda_DNA-bd_dom_sf"/>
</dbReference>
<dbReference type="GO" id="GO:0003677">
    <property type="term" value="F:DNA binding"/>
    <property type="evidence" value="ECO:0007669"/>
    <property type="project" value="InterPro"/>
</dbReference>
<accession>A0A7G9G5G8</accession>
<dbReference type="RefSeq" id="WP_249303419.1">
    <property type="nucleotide sequence ID" value="NZ_CP060634.1"/>
</dbReference>
<dbReference type="PROSITE" id="PS50943">
    <property type="entry name" value="HTH_CROC1"/>
    <property type="match status" value="1"/>
</dbReference>
<dbReference type="SMART" id="SM00530">
    <property type="entry name" value="HTH_XRE"/>
    <property type="match status" value="1"/>
</dbReference>
<evidence type="ECO:0000259" key="1">
    <source>
        <dbReference type="PROSITE" id="PS50943"/>
    </source>
</evidence>
<evidence type="ECO:0000313" key="3">
    <source>
        <dbReference type="Proteomes" id="UP000515823"/>
    </source>
</evidence>
<feature type="domain" description="HTH cro/C1-type" evidence="1">
    <location>
        <begin position="7"/>
        <end position="62"/>
    </location>
</feature>
<protein>
    <submittedName>
        <fullName evidence="2">Helix-turn-helix transcriptional regulator</fullName>
    </submittedName>
</protein>
<dbReference type="AlphaFoldDB" id="A0A7G9G5G8"/>
<dbReference type="KEGG" id="qdo:H9Q78_02485"/>
<dbReference type="Gene3D" id="1.10.260.40">
    <property type="entry name" value="lambda repressor-like DNA-binding domains"/>
    <property type="match status" value="1"/>
</dbReference>